<dbReference type="EMBL" id="CACRXK020000977">
    <property type="protein sequence ID" value="CAB3986192.1"/>
    <property type="molecule type" value="Genomic_DNA"/>
</dbReference>
<name>A0A7D9DIR5_PARCT</name>
<protein>
    <submittedName>
        <fullName evidence="1">Uncharacterized protein</fullName>
    </submittedName>
</protein>
<gene>
    <name evidence="1" type="ORF">PACLA_8A032820</name>
</gene>
<keyword evidence="2" id="KW-1185">Reference proteome</keyword>
<evidence type="ECO:0000313" key="2">
    <source>
        <dbReference type="Proteomes" id="UP001152795"/>
    </source>
</evidence>
<dbReference type="Gene3D" id="6.10.140.2220">
    <property type="match status" value="2"/>
</dbReference>
<evidence type="ECO:0000313" key="1">
    <source>
        <dbReference type="EMBL" id="CAB3986192.1"/>
    </source>
</evidence>
<dbReference type="Proteomes" id="UP001152795">
    <property type="component" value="Unassembled WGS sequence"/>
</dbReference>
<dbReference type="PROSITE" id="PS01360">
    <property type="entry name" value="ZF_MYND_1"/>
    <property type="match status" value="2"/>
</dbReference>
<proteinExistence type="predicted"/>
<dbReference type="AlphaFoldDB" id="A0A7D9DIR5"/>
<dbReference type="InterPro" id="IPR002893">
    <property type="entry name" value="Znf_MYND"/>
</dbReference>
<comment type="caution">
    <text evidence="1">The sequence shown here is derived from an EMBL/GenBank/DDBJ whole genome shotgun (WGS) entry which is preliminary data.</text>
</comment>
<dbReference type="OrthoDB" id="5981480at2759"/>
<dbReference type="PROSITE" id="PS50865">
    <property type="entry name" value="ZF_MYND_2"/>
    <property type="match status" value="2"/>
</dbReference>
<sequence>MPRFSECWRCGNTVGVGIICNLCEVAKYCSEKCQRNDIFRHEAECIPGSILKTCTTCRKSGRDLKACTGCYRAFYCDGNCQRRNWERHKIDCREDKEALEATTQLISAQCYMV</sequence>
<dbReference type="Pfam" id="PF01753">
    <property type="entry name" value="zf-MYND"/>
    <property type="match status" value="2"/>
</dbReference>
<organism evidence="1 2">
    <name type="scientific">Paramuricea clavata</name>
    <name type="common">Red gorgonian</name>
    <name type="synonym">Violescent sea-whip</name>
    <dbReference type="NCBI Taxonomy" id="317549"/>
    <lineage>
        <taxon>Eukaryota</taxon>
        <taxon>Metazoa</taxon>
        <taxon>Cnidaria</taxon>
        <taxon>Anthozoa</taxon>
        <taxon>Octocorallia</taxon>
        <taxon>Malacalcyonacea</taxon>
        <taxon>Plexauridae</taxon>
        <taxon>Paramuricea</taxon>
    </lineage>
</organism>
<reference evidence="1" key="1">
    <citation type="submission" date="2020-04" db="EMBL/GenBank/DDBJ databases">
        <authorList>
            <person name="Alioto T."/>
            <person name="Alioto T."/>
            <person name="Gomez Garrido J."/>
        </authorList>
    </citation>
    <scope>NUCLEOTIDE SEQUENCE</scope>
    <source>
        <strain evidence="1">A484AB</strain>
    </source>
</reference>
<accession>A0A7D9DIR5</accession>
<dbReference type="SUPFAM" id="SSF144232">
    <property type="entry name" value="HIT/MYND zinc finger-like"/>
    <property type="match status" value="2"/>
</dbReference>